<feature type="domain" description="DNA-directed DNA polymerase family B multifunctional" evidence="5">
    <location>
        <begin position="82"/>
        <end position="138"/>
    </location>
</feature>
<dbReference type="InterPro" id="IPR023211">
    <property type="entry name" value="DNA_pol_palm_dom_sf"/>
</dbReference>
<keyword evidence="2" id="KW-0808">Transferase</keyword>
<dbReference type="AlphaFoldDB" id="A0A9N9ER94"/>
<dbReference type="Proteomes" id="UP000789759">
    <property type="component" value="Unassembled WGS sequence"/>
</dbReference>
<dbReference type="GO" id="GO:0003887">
    <property type="term" value="F:DNA-directed DNA polymerase activity"/>
    <property type="evidence" value="ECO:0007669"/>
    <property type="project" value="UniProtKB-KW"/>
</dbReference>
<name>A0A9N9ER94_9GLOM</name>
<dbReference type="InterPro" id="IPR043502">
    <property type="entry name" value="DNA/RNA_pol_sf"/>
</dbReference>
<proteinExistence type="predicted"/>
<keyword evidence="3" id="KW-0548">Nucleotidyltransferase</keyword>
<evidence type="ECO:0000256" key="3">
    <source>
        <dbReference type="ARBA" id="ARBA00022695"/>
    </source>
</evidence>
<keyword evidence="7" id="KW-1185">Reference proteome</keyword>
<evidence type="ECO:0000259" key="5">
    <source>
        <dbReference type="Pfam" id="PF00136"/>
    </source>
</evidence>
<dbReference type="InterPro" id="IPR006134">
    <property type="entry name" value="DNA-dir_DNA_pol_B_multi_dom"/>
</dbReference>
<evidence type="ECO:0000256" key="4">
    <source>
        <dbReference type="ARBA" id="ARBA00022932"/>
    </source>
</evidence>
<evidence type="ECO:0000256" key="1">
    <source>
        <dbReference type="ARBA" id="ARBA00012417"/>
    </source>
</evidence>
<evidence type="ECO:0000313" key="7">
    <source>
        <dbReference type="Proteomes" id="UP000789759"/>
    </source>
</evidence>
<comment type="caution">
    <text evidence="6">The sequence shown here is derived from an EMBL/GenBank/DDBJ whole genome shotgun (WGS) entry which is preliminary data.</text>
</comment>
<dbReference type="EMBL" id="CAJVQA010009599">
    <property type="protein sequence ID" value="CAG8687691.1"/>
    <property type="molecule type" value="Genomic_DNA"/>
</dbReference>
<dbReference type="EC" id="2.7.7.7" evidence="1"/>
<organism evidence="6 7">
    <name type="scientific">Cetraspora pellucida</name>
    <dbReference type="NCBI Taxonomy" id="1433469"/>
    <lineage>
        <taxon>Eukaryota</taxon>
        <taxon>Fungi</taxon>
        <taxon>Fungi incertae sedis</taxon>
        <taxon>Mucoromycota</taxon>
        <taxon>Glomeromycotina</taxon>
        <taxon>Glomeromycetes</taxon>
        <taxon>Diversisporales</taxon>
        <taxon>Gigasporaceae</taxon>
        <taxon>Cetraspora</taxon>
    </lineage>
</organism>
<evidence type="ECO:0000313" key="6">
    <source>
        <dbReference type="EMBL" id="CAG8687691.1"/>
    </source>
</evidence>
<protein>
    <recommendedName>
        <fullName evidence="1">DNA-directed DNA polymerase</fullName>
        <ecNumber evidence="1">2.7.7.7</ecNumber>
    </recommendedName>
</protein>
<dbReference type="GO" id="GO:0000166">
    <property type="term" value="F:nucleotide binding"/>
    <property type="evidence" value="ECO:0007669"/>
    <property type="project" value="InterPro"/>
</dbReference>
<gene>
    <name evidence="6" type="ORF">CPELLU_LOCUS11113</name>
</gene>
<dbReference type="Gene3D" id="3.90.1600.10">
    <property type="entry name" value="Palm domain of DNA polymerase"/>
    <property type="match status" value="1"/>
</dbReference>
<dbReference type="OrthoDB" id="2423209at2759"/>
<sequence length="383" mass="44695">MLEKLSDQLSKLINIPFSDCLNIFQVSESMLEEYAIELAYYCSVDTLQLHKLNLKRNIIGDYIQRTRIACMTIFNVFTNGIVRQGMYNGGLVISPIKNIKRPVADVDFTSYYPYAIIQNNISLEKCVSKDSTNPYLNTIIDNSIMMINFVKEQRFIVVYGDTDSIFYLLPESYFIELDTKKKHYVTITHSDVPNLNNLNLLLKDLKIIKCNMPEFYKLVAKELIYFSLGFNKNFSIRQEELDQKELVIQIITNYVNKKEILLDLFVLTAKFDPIYASVLAVDFQIAKSDTKKGNKMVNNFVARLEHPIESERIFYYVKFLPGVSSILDRMILIDYFNSKKDTIDIIYYFYSLQDIVAYLLDCEKKQALKKIKEIFDAKELKKQ</sequence>
<keyword evidence="4" id="KW-0239">DNA-directed DNA polymerase</keyword>
<dbReference type="GO" id="GO:0003677">
    <property type="term" value="F:DNA binding"/>
    <property type="evidence" value="ECO:0007669"/>
    <property type="project" value="InterPro"/>
</dbReference>
<dbReference type="SUPFAM" id="SSF56672">
    <property type="entry name" value="DNA/RNA polymerases"/>
    <property type="match status" value="1"/>
</dbReference>
<evidence type="ECO:0000256" key="2">
    <source>
        <dbReference type="ARBA" id="ARBA00022679"/>
    </source>
</evidence>
<reference evidence="6" key="1">
    <citation type="submission" date="2021-06" db="EMBL/GenBank/DDBJ databases">
        <authorList>
            <person name="Kallberg Y."/>
            <person name="Tangrot J."/>
            <person name="Rosling A."/>
        </authorList>
    </citation>
    <scope>NUCLEOTIDE SEQUENCE</scope>
    <source>
        <strain evidence="6">FL966</strain>
    </source>
</reference>
<accession>A0A9N9ER94</accession>
<dbReference type="Pfam" id="PF00136">
    <property type="entry name" value="DNA_pol_B"/>
    <property type="match status" value="1"/>
</dbReference>